<dbReference type="RefSeq" id="WP_166397784.1">
    <property type="nucleotide sequence ID" value="NZ_CP045121.1"/>
</dbReference>
<keyword evidence="9" id="KW-1185">Reference proteome</keyword>
<evidence type="ECO:0000313" key="9">
    <source>
        <dbReference type="Proteomes" id="UP000502706"/>
    </source>
</evidence>
<feature type="domain" description="Carbohydrate kinase FGGY N-terminal" evidence="6">
    <location>
        <begin position="8"/>
        <end position="249"/>
    </location>
</feature>
<comment type="similarity">
    <text evidence="1">Belongs to the FGGY kinase family.</text>
</comment>
<keyword evidence="3" id="KW-0808">Transferase</keyword>
<dbReference type="Proteomes" id="UP000502706">
    <property type="component" value="Chromosome"/>
</dbReference>
<dbReference type="PIRSF" id="PIRSF000538">
    <property type="entry name" value="GlpK"/>
    <property type="match status" value="1"/>
</dbReference>
<keyword evidence="4 8" id="KW-0418">Kinase</keyword>
<feature type="region of interest" description="Disordered" evidence="5">
    <location>
        <begin position="513"/>
        <end position="537"/>
    </location>
</feature>
<dbReference type="Pfam" id="PF00370">
    <property type="entry name" value="FGGY_N"/>
    <property type="match status" value="1"/>
</dbReference>
<evidence type="ECO:0000256" key="1">
    <source>
        <dbReference type="ARBA" id="ARBA00009156"/>
    </source>
</evidence>
<accession>A0A6G8Q0Z2</accession>
<proteinExistence type="inferred from homology"/>
<dbReference type="InterPro" id="IPR050406">
    <property type="entry name" value="FGGY_Carb_Kinase"/>
</dbReference>
<protein>
    <submittedName>
        <fullName evidence="8">Autoinducer-2 kinase</fullName>
    </submittedName>
</protein>
<keyword evidence="2" id="KW-0119">Carbohydrate metabolism</keyword>
<organism evidence="8 9">
    <name type="scientific">Rubrobacter marinus</name>
    <dbReference type="NCBI Taxonomy" id="2653852"/>
    <lineage>
        <taxon>Bacteria</taxon>
        <taxon>Bacillati</taxon>
        <taxon>Actinomycetota</taxon>
        <taxon>Rubrobacteria</taxon>
        <taxon>Rubrobacterales</taxon>
        <taxon>Rubrobacteraceae</taxon>
        <taxon>Rubrobacter</taxon>
    </lineage>
</organism>
<reference evidence="8 9" key="1">
    <citation type="submission" date="2019-10" db="EMBL/GenBank/DDBJ databases">
        <title>Rubrobacter sp nov SCSIO 52915 isolated from a deep-sea sediment in the South China Sea.</title>
        <authorList>
            <person name="Chen R.W."/>
        </authorList>
    </citation>
    <scope>NUCLEOTIDE SEQUENCE [LARGE SCALE GENOMIC DNA]</scope>
    <source>
        <strain evidence="8 9">SCSIO 52915</strain>
    </source>
</reference>
<dbReference type="InterPro" id="IPR000577">
    <property type="entry name" value="Carb_kinase_FGGY"/>
</dbReference>
<evidence type="ECO:0000259" key="7">
    <source>
        <dbReference type="Pfam" id="PF02782"/>
    </source>
</evidence>
<dbReference type="EMBL" id="CP045121">
    <property type="protein sequence ID" value="QIN80108.1"/>
    <property type="molecule type" value="Genomic_DNA"/>
</dbReference>
<gene>
    <name evidence="8" type="ORF">GBA65_18055</name>
</gene>
<sequence>MENGKPIVVTVDAGSGSCRALAWDADGRMLGLSQQEWNYKASEYPGGMDFDTRDGWRRATECIKAALSQAGARPEDVRAITATSMREGFVVYDEGGQEIWAVPNADARAQKEAKELIRDGLAEPIYKRGGDWTSIAASARLRWIEANAPEVWEKARHITMLGDWVLQKLSGEYVTDPSLGSSSGLFDLKTRDWSRETAEELGISRLLPRVAESGVVVGAVTRRAAEETGLREGTPVVAGGADTQLGLLGGGVVEANQFGVVGGTFWLTAGIADNALIDPGIRLRTLCHVIPDRWMIEGVGFVHGLSTRYVRDGLLRAANPDISTETGYDKLDELASRCPPGANGVSYFASNVMNARSWKHAPPSIVGLSPFAIDETGLGAIFRAVMEEGAYGARGHMEILEEVYGRGVDDITFVGGPSRSPVWAQILSDVLGARVRVPEVLEATCLGAALCALVGAGAYTDLAEAATATVTTASEYEPNRQNKEAYDDLYPRWRALNDHMIAAADKGLAPHMWTGAGAGGQESDELDEAAAASEVPS</sequence>
<evidence type="ECO:0000259" key="6">
    <source>
        <dbReference type="Pfam" id="PF00370"/>
    </source>
</evidence>
<evidence type="ECO:0000256" key="5">
    <source>
        <dbReference type="SAM" id="MobiDB-lite"/>
    </source>
</evidence>
<evidence type="ECO:0000313" key="8">
    <source>
        <dbReference type="EMBL" id="QIN80108.1"/>
    </source>
</evidence>
<dbReference type="PANTHER" id="PTHR43095">
    <property type="entry name" value="SUGAR KINASE"/>
    <property type="match status" value="1"/>
</dbReference>
<name>A0A6G8Q0Z2_9ACTN</name>
<dbReference type="InterPro" id="IPR018485">
    <property type="entry name" value="FGGY_C"/>
</dbReference>
<dbReference type="KEGG" id="rmar:GBA65_18055"/>
<evidence type="ECO:0000256" key="4">
    <source>
        <dbReference type="ARBA" id="ARBA00022777"/>
    </source>
</evidence>
<evidence type="ECO:0000256" key="2">
    <source>
        <dbReference type="ARBA" id="ARBA00022629"/>
    </source>
</evidence>
<dbReference type="InterPro" id="IPR043129">
    <property type="entry name" value="ATPase_NBD"/>
</dbReference>
<dbReference type="SUPFAM" id="SSF53067">
    <property type="entry name" value="Actin-like ATPase domain"/>
    <property type="match status" value="2"/>
</dbReference>
<dbReference type="AlphaFoldDB" id="A0A6G8Q0Z2"/>
<keyword evidence="2" id="KW-0859">Xylose metabolism</keyword>
<feature type="domain" description="Carbohydrate kinase FGGY C-terminal" evidence="7">
    <location>
        <begin position="290"/>
        <end position="455"/>
    </location>
</feature>
<dbReference type="Pfam" id="PF02782">
    <property type="entry name" value="FGGY_C"/>
    <property type="match status" value="1"/>
</dbReference>
<dbReference type="InterPro" id="IPR018484">
    <property type="entry name" value="FGGY_N"/>
</dbReference>
<dbReference type="PANTHER" id="PTHR43095:SF5">
    <property type="entry name" value="XYLULOSE KINASE"/>
    <property type="match status" value="1"/>
</dbReference>
<dbReference type="Gene3D" id="3.30.420.40">
    <property type="match status" value="2"/>
</dbReference>
<dbReference type="GO" id="GO:0042732">
    <property type="term" value="P:D-xylose metabolic process"/>
    <property type="evidence" value="ECO:0007669"/>
    <property type="project" value="UniProtKB-KW"/>
</dbReference>
<dbReference type="GO" id="GO:0016301">
    <property type="term" value="F:kinase activity"/>
    <property type="evidence" value="ECO:0007669"/>
    <property type="project" value="UniProtKB-KW"/>
</dbReference>
<evidence type="ECO:0000256" key="3">
    <source>
        <dbReference type="ARBA" id="ARBA00022679"/>
    </source>
</evidence>